<keyword evidence="2" id="KW-0472">Membrane</keyword>
<sequence>MTSSSARPTATPASTARPTTPRPAATGPASTRRPVLVTVGAVALLGQAVSIPAELVGMALSALPYDPVRQTISDLGSTTCTAIPYPSGAVEVCSPAHAVVNGGMVLAGLLVLVASVCLAGAWWRRSRPLAVAAVGTLALTGASTLATGLVPLDVDLMLHSLVSLPAILVSPIAVMALAVLSLRGPLRVMCLVAAALALVAAVVMLGTVDSGGIMGLTERIAVWIPVLVMALVGAVELRR</sequence>
<feature type="transmembrane region" description="Helical" evidence="2">
    <location>
        <begin position="130"/>
        <end position="150"/>
    </location>
</feature>
<organism evidence="3 4">
    <name type="scientific">Brachybacterium epidermidis</name>
    <dbReference type="NCBI Taxonomy" id="2781983"/>
    <lineage>
        <taxon>Bacteria</taxon>
        <taxon>Bacillati</taxon>
        <taxon>Actinomycetota</taxon>
        <taxon>Actinomycetes</taxon>
        <taxon>Micrococcales</taxon>
        <taxon>Dermabacteraceae</taxon>
        <taxon>Brachybacterium</taxon>
    </lineage>
</organism>
<feature type="transmembrane region" description="Helical" evidence="2">
    <location>
        <begin position="104"/>
        <end position="123"/>
    </location>
</feature>
<comment type="caution">
    <text evidence="3">The sequence shown here is derived from an EMBL/GenBank/DDBJ whole genome shotgun (WGS) entry which is preliminary data.</text>
</comment>
<reference evidence="3 4" key="1">
    <citation type="submission" date="2020-10" db="EMBL/GenBank/DDBJ databases">
        <title>Draft genome and description of Brachybacterium epidermidis sp nov.</title>
        <authorList>
            <person name="Boxberger M."/>
            <person name="La Scola B."/>
        </authorList>
    </citation>
    <scope>NUCLEOTIDE SEQUENCE [LARGE SCALE GENOMIC DNA]</scope>
    <source>
        <strain evidence="3 4">Marseille-Q2903</strain>
    </source>
</reference>
<evidence type="ECO:0000256" key="1">
    <source>
        <dbReference type="SAM" id="MobiDB-lite"/>
    </source>
</evidence>
<protein>
    <submittedName>
        <fullName evidence="3">DUF998 domain-containing protein</fullName>
    </submittedName>
</protein>
<gene>
    <name evidence="3" type="ORF">IOE58_02875</name>
</gene>
<accession>A0ABR9W1I5</accession>
<dbReference type="RefSeq" id="WP_193864950.1">
    <property type="nucleotide sequence ID" value="NZ_JADEYR010000002.1"/>
</dbReference>
<keyword evidence="4" id="KW-1185">Reference proteome</keyword>
<keyword evidence="2" id="KW-1133">Transmembrane helix</keyword>
<feature type="transmembrane region" description="Helical" evidence="2">
    <location>
        <begin position="220"/>
        <end position="237"/>
    </location>
</feature>
<evidence type="ECO:0000313" key="3">
    <source>
        <dbReference type="EMBL" id="MBE9403183.1"/>
    </source>
</evidence>
<evidence type="ECO:0000256" key="2">
    <source>
        <dbReference type="SAM" id="Phobius"/>
    </source>
</evidence>
<dbReference type="Pfam" id="PF06197">
    <property type="entry name" value="DUF998"/>
    <property type="match status" value="1"/>
</dbReference>
<name>A0ABR9W1I5_9MICO</name>
<dbReference type="Proteomes" id="UP000644727">
    <property type="component" value="Unassembled WGS sequence"/>
</dbReference>
<keyword evidence="2" id="KW-0812">Transmembrane</keyword>
<feature type="transmembrane region" description="Helical" evidence="2">
    <location>
        <begin position="156"/>
        <end position="181"/>
    </location>
</feature>
<feature type="transmembrane region" description="Helical" evidence="2">
    <location>
        <begin position="188"/>
        <end position="208"/>
    </location>
</feature>
<evidence type="ECO:0000313" key="4">
    <source>
        <dbReference type="Proteomes" id="UP000644727"/>
    </source>
</evidence>
<proteinExistence type="predicted"/>
<feature type="region of interest" description="Disordered" evidence="1">
    <location>
        <begin position="1"/>
        <end position="31"/>
    </location>
</feature>
<dbReference type="EMBL" id="JADEYR010000002">
    <property type="protein sequence ID" value="MBE9403183.1"/>
    <property type="molecule type" value="Genomic_DNA"/>
</dbReference>
<dbReference type="InterPro" id="IPR009339">
    <property type="entry name" value="DUF998"/>
</dbReference>